<dbReference type="Gene3D" id="4.10.280.10">
    <property type="entry name" value="Helix-loop-helix DNA-binding domain"/>
    <property type="match status" value="1"/>
</dbReference>
<evidence type="ECO:0000256" key="3">
    <source>
        <dbReference type="ARBA" id="ARBA00023125"/>
    </source>
</evidence>
<dbReference type="PANTHER" id="PTHR15741">
    <property type="entry name" value="BASIC HELIX-LOOP-HELIX ZIP TRANSCRIPTION FACTOR"/>
    <property type="match status" value="1"/>
</dbReference>
<evidence type="ECO:0000256" key="4">
    <source>
        <dbReference type="ARBA" id="ARBA00023163"/>
    </source>
</evidence>
<dbReference type="GO" id="GO:0003677">
    <property type="term" value="F:DNA binding"/>
    <property type="evidence" value="ECO:0007669"/>
    <property type="project" value="UniProtKB-KW"/>
</dbReference>
<dbReference type="InterPro" id="IPR036638">
    <property type="entry name" value="HLH_DNA-bd_sf"/>
</dbReference>
<keyword evidence="5" id="KW-0539">Nucleus</keyword>
<reference evidence="8 9" key="1">
    <citation type="submission" date="2024-08" db="EMBL/GenBank/DDBJ databases">
        <title>Gnathostoma spinigerum genome.</title>
        <authorList>
            <person name="Gonzalez-Bertolin B."/>
            <person name="Monzon S."/>
            <person name="Zaballos A."/>
            <person name="Jimenez P."/>
            <person name="Dekumyoy P."/>
            <person name="Varona S."/>
            <person name="Cuesta I."/>
            <person name="Sumanam S."/>
            <person name="Adisakwattana P."/>
            <person name="Gasser R.B."/>
            <person name="Hernandez-Gonzalez A."/>
            <person name="Young N.D."/>
            <person name="Perteguer M.J."/>
        </authorList>
    </citation>
    <scope>NUCLEOTIDE SEQUENCE [LARGE SCALE GENOMIC DNA]</scope>
    <source>
        <strain evidence="8">AL3</strain>
        <tissue evidence="8">Liver</tissue>
    </source>
</reference>
<dbReference type="Proteomes" id="UP001608902">
    <property type="component" value="Unassembled WGS sequence"/>
</dbReference>
<organism evidence="8 9">
    <name type="scientific">Gnathostoma spinigerum</name>
    <dbReference type="NCBI Taxonomy" id="75299"/>
    <lineage>
        <taxon>Eukaryota</taxon>
        <taxon>Metazoa</taxon>
        <taxon>Ecdysozoa</taxon>
        <taxon>Nematoda</taxon>
        <taxon>Chromadorea</taxon>
        <taxon>Rhabditida</taxon>
        <taxon>Spirurina</taxon>
        <taxon>Gnathostomatomorpha</taxon>
        <taxon>Gnathostomatoidea</taxon>
        <taxon>Gnathostomatidae</taxon>
        <taxon>Gnathostoma</taxon>
    </lineage>
</organism>
<keyword evidence="4" id="KW-0804">Transcription</keyword>
<dbReference type="SMART" id="SM00353">
    <property type="entry name" value="HLH"/>
    <property type="match status" value="1"/>
</dbReference>
<dbReference type="AlphaFoldDB" id="A0ABD6E4Z7"/>
<dbReference type="InterPro" id="IPR052207">
    <property type="entry name" value="Max-like/E-box_TFs"/>
</dbReference>
<evidence type="ECO:0000313" key="8">
    <source>
        <dbReference type="EMBL" id="MFH4975018.1"/>
    </source>
</evidence>
<comment type="caution">
    <text evidence="8">The sequence shown here is derived from an EMBL/GenBank/DDBJ whole genome shotgun (WGS) entry which is preliminary data.</text>
</comment>
<evidence type="ECO:0000259" key="7">
    <source>
        <dbReference type="PROSITE" id="PS50888"/>
    </source>
</evidence>
<sequence>MERAGLGGRGSKDLKKSPDTTDKKKATHLRCERQRREAINNGYHELRSLLPSSLSSLGCKTTNAAILFRASDYLTQLKNDYNASDESITQLLAQVSALELIAQQYESMSAENPTPDKASIQCEMIQAFLDSCFASFCAQVDVTGVPNITRTLLPWIENLDYEKVSRDVLAAAYKRPRYTSVEDPCE</sequence>
<dbReference type="GO" id="GO:0005634">
    <property type="term" value="C:nucleus"/>
    <property type="evidence" value="ECO:0007669"/>
    <property type="project" value="UniProtKB-SubCell"/>
</dbReference>
<evidence type="ECO:0000313" key="9">
    <source>
        <dbReference type="Proteomes" id="UP001608902"/>
    </source>
</evidence>
<dbReference type="SUPFAM" id="SSF47459">
    <property type="entry name" value="HLH, helix-loop-helix DNA-binding domain"/>
    <property type="match status" value="1"/>
</dbReference>
<feature type="region of interest" description="Disordered" evidence="6">
    <location>
        <begin position="1"/>
        <end position="29"/>
    </location>
</feature>
<dbReference type="InterPro" id="IPR011598">
    <property type="entry name" value="bHLH_dom"/>
</dbReference>
<dbReference type="PANTHER" id="PTHR15741:SF25">
    <property type="entry name" value="MAX-LIKE PROTEIN X"/>
    <property type="match status" value="1"/>
</dbReference>
<comment type="subcellular location">
    <subcellularLocation>
        <location evidence="1">Nucleus</location>
    </subcellularLocation>
</comment>
<keyword evidence="9" id="KW-1185">Reference proteome</keyword>
<feature type="domain" description="BHLH" evidence="7">
    <location>
        <begin position="23"/>
        <end position="77"/>
    </location>
</feature>
<evidence type="ECO:0000256" key="5">
    <source>
        <dbReference type="ARBA" id="ARBA00023242"/>
    </source>
</evidence>
<evidence type="ECO:0000256" key="6">
    <source>
        <dbReference type="SAM" id="MobiDB-lite"/>
    </source>
</evidence>
<name>A0ABD6E4Z7_9BILA</name>
<keyword evidence="3" id="KW-0238">DNA-binding</keyword>
<feature type="compositionally biased region" description="Basic and acidic residues" evidence="6">
    <location>
        <begin position="10"/>
        <end position="29"/>
    </location>
</feature>
<dbReference type="EMBL" id="JBGFUD010000674">
    <property type="protein sequence ID" value="MFH4975018.1"/>
    <property type="molecule type" value="Genomic_DNA"/>
</dbReference>
<gene>
    <name evidence="8" type="ORF">AB6A40_001727</name>
</gene>
<dbReference type="PROSITE" id="PS50888">
    <property type="entry name" value="BHLH"/>
    <property type="match status" value="1"/>
</dbReference>
<dbReference type="Pfam" id="PF00010">
    <property type="entry name" value="HLH"/>
    <property type="match status" value="1"/>
</dbReference>
<dbReference type="FunFam" id="4.10.280.10:FF:000136">
    <property type="entry name" value="CBN-MXL-2 protein"/>
    <property type="match status" value="1"/>
</dbReference>
<proteinExistence type="predicted"/>
<keyword evidence="2" id="KW-0805">Transcription regulation</keyword>
<evidence type="ECO:0000256" key="1">
    <source>
        <dbReference type="ARBA" id="ARBA00004123"/>
    </source>
</evidence>
<protein>
    <recommendedName>
        <fullName evidence="7">BHLH domain-containing protein</fullName>
    </recommendedName>
</protein>
<accession>A0ABD6E4Z7</accession>
<evidence type="ECO:0000256" key="2">
    <source>
        <dbReference type="ARBA" id="ARBA00023015"/>
    </source>
</evidence>